<evidence type="ECO:0000313" key="2">
    <source>
        <dbReference type="Proteomes" id="UP000019025"/>
    </source>
</evidence>
<name>W0HK54_9GAMM</name>
<dbReference type="KEGG" id="pes:SOPEG_2560"/>
<accession>W0HK54</accession>
<dbReference type="EMBL" id="CP006568">
    <property type="protein sequence ID" value="AHF74246.1"/>
    <property type="molecule type" value="Genomic_DNA"/>
</dbReference>
<proteinExistence type="predicted"/>
<keyword evidence="2" id="KW-1185">Reference proteome</keyword>
<reference evidence="1 2" key="1">
    <citation type="journal article" date="2014" name="Genome Biol. Evol.">
        <title>Genome degeneration and adaptation in a nascent stage of symbiosis.</title>
        <authorList>
            <person name="Oakeson K.F."/>
            <person name="Gil R."/>
            <person name="Clayton A.L."/>
            <person name="Dunn D.M."/>
            <person name="von Niederhausern A.C."/>
            <person name="Hamil C."/>
            <person name="Aoyagi A."/>
            <person name="Duval B."/>
            <person name="Baca A."/>
            <person name="Silva F.J."/>
            <person name="Vallier A."/>
            <person name="Jackson D.G."/>
            <person name="Latorre A."/>
            <person name="Weiss R.B."/>
            <person name="Heddi A."/>
            <person name="Moya A."/>
            <person name="Dale C."/>
        </authorList>
    </citation>
    <scope>NUCLEOTIDE SEQUENCE [LARGE SCALE GENOMIC DNA]</scope>
    <source>
        <strain evidence="2">none</strain>
    </source>
</reference>
<dbReference type="RefSeq" id="WP_025245777.1">
    <property type="nucleotide sequence ID" value="NZ_CP006568.1"/>
</dbReference>
<gene>
    <name evidence="1" type="ORF">SOPEG_2560</name>
</gene>
<organism evidence="1 2">
    <name type="scientific">Candidatus Sodalis pierantonii str. SOPE</name>
    <dbReference type="NCBI Taxonomy" id="2342"/>
    <lineage>
        <taxon>Bacteria</taxon>
        <taxon>Pseudomonadati</taxon>
        <taxon>Pseudomonadota</taxon>
        <taxon>Gammaproteobacteria</taxon>
        <taxon>Enterobacterales</taxon>
        <taxon>Bruguierivoracaceae</taxon>
        <taxon>Sodalis</taxon>
    </lineage>
</organism>
<evidence type="ECO:0000313" key="1">
    <source>
        <dbReference type="EMBL" id="AHF74246.1"/>
    </source>
</evidence>
<dbReference type="HOGENOM" id="CLU_182116_0_0_6"/>
<dbReference type="Proteomes" id="UP000019025">
    <property type="component" value="Chromosome"/>
</dbReference>
<dbReference type="AlphaFoldDB" id="W0HK54"/>
<sequence length="96" mass="10442">MSVHHKAASINTHLIAAMTQAGAVIHYLTIRGVSVKSVILHNCKLVIRIEHHPLCEQLLKQGQADYITVGKNAQGGFKQGAFMKGGCKVIWSTSLH</sequence>
<protein>
    <submittedName>
        <fullName evidence="1">Putative prophage exported protein</fullName>
    </submittedName>
</protein>